<name>A0A420YAB7_9PEZI</name>
<dbReference type="AlphaFoldDB" id="A0A420YAB7"/>
<feature type="compositionally biased region" description="Low complexity" evidence="3">
    <location>
        <begin position="47"/>
        <end position="61"/>
    </location>
</feature>
<keyword evidence="2" id="KW-0186">Copper</keyword>
<feature type="domain" description="Tyrosinase copper-binding" evidence="5">
    <location>
        <begin position="273"/>
        <end position="284"/>
    </location>
</feature>
<evidence type="ECO:0000259" key="4">
    <source>
        <dbReference type="PROSITE" id="PS00497"/>
    </source>
</evidence>
<dbReference type="PANTHER" id="PTHR11474">
    <property type="entry name" value="TYROSINASE FAMILY MEMBER"/>
    <property type="match status" value="1"/>
</dbReference>
<reference evidence="6 7" key="1">
    <citation type="submission" date="2018-08" db="EMBL/GenBank/DDBJ databases">
        <title>Draft genome of the lignicolous fungus Coniochaeta pulveracea.</title>
        <authorList>
            <person name="Borstlap C.J."/>
            <person name="De Witt R.N."/>
            <person name="Botha A."/>
            <person name="Volschenk H."/>
        </authorList>
    </citation>
    <scope>NUCLEOTIDE SEQUENCE [LARGE SCALE GENOMIC DNA]</scope>
    <source>
        <strain evidence="6 7">CAB683</strain>
    </source>
</reference>
<dbReference type="InterPro" id="IPR050316">
    <property type="entry name" value="Tyrosinase/Hemocyanin"/>
</dbReference>
<evidence type="ECO:0000313" key="7">
    <source>
        <dbReference type="Proteomes" id="UP000275385"/>
    </source>
</evidence>
<accession>A0A420YAB7</accession>
<protein>
    <recommendedName>
        <fullName evidence="4 5">Tyrosinase copper-binding domain-containing protein</fullName>
    </recommendedName>
</protein>
<sequence>MYTREESLDGLTFHTIPIEQVKADAERIGVFQPQADHNTARNHTTADKAAAGTNDDAGTAAGTCTDPAIRIEWRDMSPADRTGFISAVQCLLSRPSAGDGTNYPGSQNRYEDLVAVHQQLTSTIHMVGQFLPWHRYFLSIYESLLRQECGLTGPMPWWDEAKDAGNFGASPLFTDEYFGPLPAKTADGQSTCLTTGPFTMTLHIGPGGGQTDHCLSRGVDESLMSQCSADFSNYCNSYTDYSDMEKCAEGGPHAYCHNGIGAVMADVASSVGDPVFFMHHSFIDHSWRIWQNADAARLTQIDGATSSDGSGVLNLDYVLTSRGLRPDVTVRDVMDTMGGYLCYRYSY</sequence>
<dbReference type="InterPro" id="IPR002227">
    <property type="entry name" value="Tyrosinase_Cu-bd"/>
</dbReference>
<dbReference type="Pfam" id="PF00264">
    <property type="entry name" value="Tyrosinase"/>
    <property type="match status" value="1"/>
</dbReference>
<dbReference type="PRINTS" id="PR00092">
    <property type="entry name" value="TYROSINASE"/>
</dbReference>
<dbReference type="STRING" id="177199.A0A420YAB7"/>
<dbReference type="InterPro" id="IPR008922">
    <property type="entry name" value="Di-copper_centre_dom_sf"/>
</dbReference>
<gene>
    <name evidence="6" type="ORF">DL546_002595</name>
</gene>
<dbReference type="GO" id="GO:0016491">
    <property type="term" value="F:oxidoreductase activity"/>
    <property type="evidence" value="ECO:0007669"/>
    <property type="project" value="InterPro"/>
</dbReference>
<evidence type="ECO:0000256" key="1">
    <source>
        <dbReference type="ARBA" id="ARBA00022723"/>
    </source>
</evidence>
<evidence type="ECO:0000313" key="6">
    <source>
        <dbReference type="EMBL" id="RKU44824.1"/>
    </source>
</evidence>
<evidence type="ECO:0000259" key="5">
    <source>
        <dbReference type="PROSITE" id="PS00498"/>
    </source>
</evidence>
<organism evidence="6 7">
    <name type="scientific">Coniochaeta pulveracea</name>
    <dbReference type="NCBI Taxonomy" id="177199"/>
    <lineage>
        <taxon>Eukaryota</taxon>
        <taxon>Fungi</taxon>
        <taxon>Dikarya</taxon>
        <taxon>Ascomycota</taxon>
        <taxon>Pezizomycotina</taxon>
        <taxon>Sordariomycetes</taxon>
        <taxon>Sordariomycetidae</taxon>
        <taxon>Coniochaetales</taxon>
        <taxon>Coniochaetaceae</taxon>
        <taxon>Coniochaeta</taxon>
    </lineage>
</organism>
<comment type="caution">
    <text evidence="6">The sequence shown here is derived from an EMBL/GenBank/DDBJ whole genome shotgun (WGS) entry which is preliminary data.</text>
</comment>
<feature type="domain" description="Tyrosinase copper-binding" evidence="4">
    <location>
        <begin position="125"/>
        <end position="142"/>
    </location>
</feature>
<dbReference type="PANTHER" id="PTHR11474:SF126">
    <property type="entry name" value="TYROSINASE-LIKE PROTEIN TYR-1-RELATED"/>
    <property type="match status" value="1"/>
</dbReference>
<keyword evidence="1" id="KW-0479">Metal-binding</keyword>
<feature type="region of interest" description="Disordered" evidence="3">
    <location>
        <begin position="32"/>
        <end position="61"/>
    </location>
</feature>
<dbReference type="GO" id="GO:0046872">
    <property type="term" value="F:metal ion binding"/>
    <property type="evidence" value="ECO:0007669"/>
    <property type="project" value="UniProtKB-KW"/>
</dbReference>
<proteinExistence type="predicted"/>
<dbReference type="PROSITE" id="PS00497">
    <property type="entry name" value="TYROSINASE_1"/>
    <property type="match status" value="1"/>
</dbReference>
<dbReference type="SUPFAM" id="SSF48056">
    <property type="entry name" value="Di-copper centre-containing domain"/>
    <property type="match status" value="1"/>
</dbReference>
<keyword evidence="7" id="KW-1185">Reference proteome</keyword>
<dbReference type="Gene3D" id="1.10.1280.10">
    <property type="entry name" value="Di-copper center containing domain from catechol oxidase"/>
    <property type="match status" value="1"/>
</dbReference>
<dbReference type="OrthoDB" id="6132182at2759"/>
<dbReference type="EMBL" id="QVQW01000026">
    <property type="protein sequence ID" value="RKU44824.1"/>
    <property type="molecule type" value="Genomic_DNA"/>
</dbReference>
<dbReference type="PROSITE" id="PS00498">
    <property type="entry name" value="TYROSINASE_2"/>
    <property type="match status" value="1"/>
</dbReference>
<dbReference type="Proteomes" id="UP000275385">
    <property type="component" value="Unassembled WGS sequence"/>
</dbReference>
<evidence type="ECO:0000256" key="3">
    <source>
        <dbReference type="SAM" id="MobiDB-lite"/>
    </source>
</evidence>
<evidence type="ECO:0000256" key="2">
    <source>
        <dbReference type="ARBA" id="ARBA00023008"/>
    </source>
</evidence>